<evidence type="ECO:0000313" key="2">
    <source>
        <dbReference type="Proteomes" id="UP000231987"/>
    </source>
</evidence>
<proteinExistence type="predicted"/>
<dbReference type="AlphaFoldDB" id="A0A2J0Z1F0"/>
<organism evidence="1 2">
    <name type="scientific">Rhizobium meliloti</name>
    <name type="common">Ensifer meliloti</name>
    <name type="synonym">Sinorhizobium meliloti</name>
    <dbReference type="NCBI Taxonomy" id="382"/>
    <lineage>
        <taxon>Bacteria</taxon>
        <taxon>Pseudomonadati</taxon>
        <taxon>Pseudomonadota</taxon>
        <taxon>Alphaproteobacteria</taxon>
        <taxon>Hyphomicrobiales</taxon>
        <taxon>Rhizobiaceae</taxon>
        <taxon>Sinorhizobium/Ensifer group</taxon>
        <taxon>Sinorhizobium</taxon>
    </lineage>
</organism>
<comment type="caution">
    <text evidence="1">The sequence shown here is derived from an EMBL/GenBank/DDBJ whole genome shotgun (WGS) entry which is preliminary data.</text>
</comment>
<reference evidence="1 2" key="1">
    <citation type="submission" date="2017-06" db="EMBL/GenBank/DDBJ databases">
        <title>Ensifer strains isolated from leguminous trees and herbs display diverse denitrification phenotypes with some acting as strong N2O sinks.</title>
        <authorList>
            <person name="Woliy K."/>
            <person name="Mania D."/>
            <person name="Bakken L.R."/>
            <person name="Frostegard A."/>
        </authorList>
    </citation>
    <scope>NUCLEOTIDE SEQUENCE [LARGE SCALE GENOMIC DNA]</scope>
    <source>
        <strain evidence="1 2">AC50a</strain>
    </source>
</reference>
<sequence length="106" mass="11910">MHGINLDVLNEAELIELHDAVVDRLHFLHQQKTTHALLELAIGERVMFEDNNGQTQAGIVIRRNRKTLTVHGDNGRQWNVSPQLLRKEKRAGAAQGGNLVPFSRKG</sequence>
<protein>
    <submittedName>
        <fullName evidence="1">Uncharacterized protein</fullName>
    </submittedName>
</protein>
<gene>
    <name evidence="1" type="ORF">CEJ86_14820</name>
</gene>
<dbReference type="RefSeq" id="WP_100672287.1">
    <property type="nucleotide sequence ID" value="NZ_NJGD01000006.1"/>
</dbReference>
<evidence type="ECO:0000313" key="1">
    <source>
        <dbReference type="EMBL" id="PJR14341.1"/>
    </source>
</evidence>
<dbReference type="EMBL" id="NJGD01000006">
    <property type="protein sequence ID" value="PJR14341.1"/>
    <property type="molecule type" value="Genomic_DNA"/>
</dbReference>
<name>A0A2J0Z1F0_RHIML</name>
<accession>A0A2J0Z1F0</accession>
<dbReference type="Proteomes" id="UP000231987">
    <property type="component" value="Unassembled WGS sequence"/>
</dbReference>